<proteinExistence type="predicted"/>
<gene>
    <name evidence="1" type="ORF">J2Z32_001374</name>
</gene>
<accession>A0ABS4FQB0</accession>
<organism evidence="1 2">
    <name type="scientific">Paenibacillus turicensis</name>
    <dbReference type="NCBI Taxonomy" id="160487"/>
    <lineage>
        <taxon>Bacteria</taxon>
        <taxon>Bacillati</taxon>
        <taxon>Bacillota</taxon>
        <taxon>Bacilli</taxon>
        <taxon>Bacillales</taxon>
        <taxon>Paenibacillaceae</taxon>
        <taxon>Paenibacillus</taxon>
    </lineage>
</organism>
<evidence type="ECO:0000313" key="1">
    <source>
        <dbReference type="EMBL" id="MBP1904750.1"/>
    </source>
</evidence>
<dbReference type="EMBL" id="JAGGKG010000005">
    <property type="protein sequence ID" value="MBP1904750.1"/>
    <property type="molecule type" value="Genomic_DNA"/>
</dbReference>
<dbReference type="RefSeq" id="WP_210088428.1">
    <property type="nucleotide sequence ID" value="NZ_JAGGKG010000005.1"/>
</dbReference>
<sequence>MKRRHQVSSFIFNTAPIDRTATRLAVEQRLEEIRIYRQIGIIRKSVSLTSSYQERFHGATHKISNTTAQAAIYNVDREQQLRAKSELLDQAMASLSTTQQEVIRRSYLDDECEYDFISCNEMGISDRTYRRIKASAIALLAVAMNLEVYVQAECNVLV</sequence>
<dbReference type="InterPro" id="IPR006524">
    <property type="entry name" value="ArpU-like"/>
</dbReference>
<dbReference type="NCBIfam" id="TIGR01637">
    <property type="entry name" value="phage_arpU"/>
    <property type="match status" value="1"/>
</dbReference>
<dbReference type="Proteomes" id="UP001519272">
    <property type="component" value="Unassembled WGS sequence"/>
</dbReference>
<protein>
    <submittedName>
        <fullName evidence="1">ArpU family phage transcriptional regulator</fullName>
    </submittedName>
</protein>
<reference evidence="1 2" key="1">
    <citation type="submission" date="2021-03" db="EMBL/GenBank/DDBJ databases">
        <title>Genomic Encyclopedia of Type Strains, Phase IV (KMG-IV): sequencing the most valuable type-strain genomes for metagenomic binning, comparative biology and taxonomic classification.</title>
        <authorList>
            <person name="Goeker M."/>
        </authorList>
    </citation>
    <scope>NUCLEOTIDE SEQUENCE [LARGE SCALE GENOMIC DNA]</scope>
    <source>
        <strain evidence="1 2">DSM 14349</strain>
    </source>
</reference>
<name>A0ABS4FQB0_9BACL</name>
<comment type="caution">
    <text evidence="1">The sequence shown here is derived from an EMBL/GenBank/DDBJ whole genome shotgun (WGS) entry which is preliminary data.</text>
</comment>
<evidence type="ECO:0000313" key="2">
    <source>
        <dbReference type="Proteomes" id="UP001519272"/>
    </source>
</evidence>
<keyword evidence="2" id="KW-1185">Reference proteome</keyword>